<reference evidence="1" key="1">
    <citation type="submission" date="2023-10" db="EMBL/GenBank/DDBJ databases">
        <authorList>
            <person name="Hackl T."/>
        </authorList>
    </citation>
    <scope>NUCLEOTIDE SEQUENCE</scope>
</reference>
<comment type="caution">
    <text evidence="1">The sequence shown here is derived from an EMBL/GenBank/DDBJ whole genome shotgun (WGS) entry which is preliminary data.</text>
</comment>
<evidence type="ECO:0000313" key="1">
    <source>
        <dbReference type="EMBL" id="CAJ2507298.1"/>
    </source>
</evidence>
<keyword evidence="2" id="KW-1185">Reference proteome</keyword>
<sequence>MTNRHALPTIESHALILHPQAPENRELELLEPYGLGPKPYNFVWACITLPPPSPDPSAPAAVRSRSTGGVLNTYATSPTSGAYLTLFVALTQGDQPNSPRLTSMRYRDMLAANHVAAGGSLRTLRLIGTASILNRPAREAISQVFRRAGRDWLVRERVEVYPSDLGYAELAAMNPFMRGVLALLRERGQSEMCGAFVERFIFISEGYDAPPGSTGRVPRLEPPLHMVTVFGRPDAAGADDANADNAAGGGAGVGAGSRCGFRMSSART</sequence>
<proteinExistence type="predicted"/>
<dbReference type="Proteomes" id="UP001295740">
    <property type="component" value="Unassembled WGS sequence"/>
</dbReference>
<protein>
    <submittedName>
        <fullName evidence="1">Uu.00g084840.m01.CDS01</fullName>
    </submittedName>
</protein>
<accession>A0AAI8VGF8</accession>
<evidence type="ECO:0000313" key="2">
    <source>
        <dbReference type="Proteomes" id="UP001295740"/>
    </source>
</evidence>
<organism evidence="1 2">
    <name type="scientific">Anthostomella pinea</name>
    <dbReference type="NCBI Taxonomy" id="933095"/>
    <lineage>
        <taxon>Eukaryota</taxon>
        <taxon>Fungi</taxon>
        <taxon>Dikarya</taxon>
        <taxon>Ascomycota</taxon>
        <taxon>Pezizomycotina</taxon>
        <taxon>Sordariomycetes</taxon>
        <taxon>Xylariomycetidae</taxon>
        <taxon>Xylariales</taxon>
        <taxon>Xylariaceae</taxon>
        <taxon>Anthostomella</taxon>
    </lineage>
</organism>
<dbReference type="EMBL" id="CAUWAG010000010">
    <property type="protein sequence ID" value="CAJ2507298.1"/>
    <property type="molecule type" value="Genomic_DNA"/>
</dbReference>
<gene>
    <name evidence="1" type="ORF">KHLLAP_LOCUS7766</name>
</gene>
<dbReference type="AlphaFoldDB" id="A0AAI8VGF8"/>
<name>A0AAI8VGF8_9PEZI</name>